<organism evidence="2 3">
    <name type="scientific">Vigna unguiculata</name>
    <name type="common">Cowpea</name>
    <dbReference type="NCBI Taxonomy" id="3917"/>
    <lineage>
        <taxon>Eukaryota</taxon>
        <taxon>Viridiplantae</taxon>
        <taxon>Streptophyta</taxon>
        <taxon>Embryophyta</taxon>
        <taxon>Tracheophyta</taxon>
        <taxon>Spermatophyta</taxon>
        <taxon>Magnoliopsida</taxon>
        <taxon>eudicotyledons</taxon>
        <taxon>Gunneridae</taxon>
        <taxon>Pentapetalae</taxon>
        <taxon>rosids</taxon>
        <taxon>fabids</taxon>
        <taxon>Fabales</taxon>
        <taxon>Fabaceae</taxon>
        <taxon>Papilionoideae</taxon>
        <taxon>50 kb inversion clade</taxon>
        <taxon>NPAAA clade</taxon>
        <taxon>indigoferoid/millettioid clade</taxon>
        <taxon>Phaseoleae</taxon>
        <taxon>Vigna</taxon>
    </lineage>
</organism>
<gene>
    <name evidence="2" type="ORF">DEO72_LG3g1130</name>
</gene>
<dbReference type="AlphaFoldDB" id="A0A4D6LDW6"/>
<protein>
    <submittedName>
        <fullName evidence="2">Uncharacterized protein</fullName>
    </submittedName>
</protein>
<evidence type="ECO:0000256" key="1">
    <source>
        <dbReference type="SAM" id="MobiDB-lite"/>
    </source>
</evidence>
<accession>A0A4D6LDW6</accession>
<sequence>MIEWSFGIGLVNCVREQRRNSTTFTQASPSRLSESCRVSFLGFGSCFSPRRLVSGLSDQYSRLGKREARLSEVVMNPVRVEHDFLSRRGVLRVERTQSRSGECSPKRGVAEQPLVHTHSNEVV</sequence>
<feature type="region of interest" description="Disordered" evidence="1">
    <location>
        <begin position="96"/>
        <end position="123"/>
    </location>
</feature>
<evidence type="ECO:0000313" key="3">
    <source>
        <dbReference type="Proteomes" id="UP000501690"/>
    </source>
</evidence>
<keyword evidence="3" id="KW-1185">Reference proteome</keyword>
<evidence type="ECO:0000313" key="2">
    <source>
        <dbReference type="EMBL" id="QCD86606.1"/>
    </source>
</evidence>
<dbReference type="EMBL" id="CP039347">
    <property type="protein sequence ID" value="QCD86606.1"/>
    <property type="molecule type" value="Genomic_DNA"/>
</dbReference>
<name>A0A4D6LDW6_VIGUN</name>
<reference evidence="2 3" key="1">
    <citation type="submission" date="2019-04" db="EMBL/GenBank/DDBJ databases">
        <title>An improved genome assembly and genetic linkage map for asparagus bean, Vigna unguiculata ssp. sesquipedialis.</title>
        <authorList>
            <person name="Xia Q."/>
            <person name="Zhang R."/>
            <person name="Dong Y."/>
        </authorList>
    </citation>
    <scope>NUCLEOTIDE SEQUENCE [LARGE SCALE GENOMIC DNA]</scope>
    <source>
        <tissue evidence="2">Leaf</tissue>
    </source>
</reference>
<dbReference type="Proteomes" id="UP000501690">
    <property type="component" value="Linkage Group LG3"/>
</dbReference>
<proteinExistence type="predicted"/>